<keyword evidence="5" id="KW-1185">Reference proteome</keyword>
<feature type="domain" description="RRM" evidence="3">
    <location>
        <begin position="605"/>
        <end position="690"/>
    </location>
</feature>
<sequence length="1557" mass="170161">MVEDNVADTADAMSQEWQLPDCVIASSNRFYDLLPFCTNLYYTEPQKWGCILPWEFPQTGSKEVEEEFMRKYFTDVDIHMQGGAHGLGAGFRFLKQAWYSIALWNYEHRVPAIAAHWWLQEENLTILRDPTMREFLCKDDVKPETFFQPRDIQAYGRNIIECVVKSIQDRVRAENDKPLAPSSCSDAPTPTTNAPAVESIPAESVDSPANAPPRELEQGPTRASSFHSSRIPSTSAVADPQVIPFPVYEEPPVALPSGDRETRNITPSYDNPPPQIYGRKRGGRFSGGSNIRPSVYDGRQPPFQPRYIENTYPSLALSEMSTSSYTGDASAPKTAPGRFGDNIPRTTAYSWQSAPPTQTAPYHNTRFPRQQNADHPMAISAPFQPMAANNMPYNYVPHVYASTARHINHPPESHRFTSASNQPFDESGYSSFFDMVNSARVGDARYINLSEGPGGPMRGSRPRGGRGRESMHDVSRLQGDKCNTRKPFYDHYSKSSVGRTKRRGSVYQENSWRSGSEHPQVENTLPRRVLSGPEQYTHVQGFNGGAGRPQAPPYMSATEHTMGFQGRHGSGPHQPPFADQPTHAAMPLDDEVDERYIGADATFATKLIVFGIPLGATEDEIGNAFSRACDVHVKGVTMPRIPPKYSRSAHEPEKTLAFIYFNNHHTARRVLDLREVELFGMPLDVRVPRDILNMRGGQGQPYQSDIHRHHRATSARFIDSTNNFTRWPSGYPQDFSTSAQPGARPLPSISHKTHNDGMATGHMDGPPSTPSNRADRGERVFSTAPSVNTTPVVSNSNTPKKGNKKRNKNKTQAPPSSAAHDDMLSKSGPLKPLPREDTPVHGSRNSSFHQAALSSTNDPFLESKVDMKPSDQWVVQASYATTDGSRSSQGAAIAKELQAEPLFALTTEPSSVPADVSSSQPAISAIKQTNDAMASPKSDAALISPLSSEVNRLRSFSPASDVDRPVIVGRASESDHVDDSFHTASGSPDQFKQIPGGSSSVREAEASSEPTPNSMKTPTSEKPSRANLSISIQTPTPASKRPSSDRLKENESRKLNIQNDQSGDSKPGMSKSDKAPLGTEPDNQPDESDKLAPPELNVPPSVSVPPTPMTAYHTAPTTPAAPKTPLLSSSASQSNFQPKPAAKKGPSQTESFSMFGKKQKKQKKQTKAKGSVKGKQHESNAPAKLDSDDTSGKSNGKTMPAPARKKPALSIATNKSETIDTPTCKQGDVAASSEQSSPSKRTFGNLFGLLPSMITSPKLSDKVTSPNDTLPDDALTSPKVLPNDVPDQDEALPDTQSENSSPKGNESDANHDPLFDNFEFTYRSSDVQQLTLPSSSDIVKKITKKKKKKSKSKKQRRLSRNDGPINEEDEEDVSVTESSSASNLPGVSNELQPGDYSEDSSTTMGEPTPPISPTHQTKSRKQLIEQSKSKFEPVLVPSPPRNRHIKRKVSSKSVTSPTETQTASATETSSSTTQFARLMRMYQVENSRNRILIASPSDDEDGGNSNVYVISHGEEGVSEGTNRLVQRLFLSGGVISDPESGEQSVDQGLEQARVQNE</sequence>
<gene>
    <name evidence="4" type="ORF">WHR41_05102</name>
</gene>
<feature type="compositionally biased region" description="Polar residues" evidence="2">
    <location>
        <begin position="1253"/>
        <end position="1268"/>
    </location>
</feature>
<feature type="compositionally biased region" description="Polar residues" evidence="2">
    <location>
        <begin position="221"/>
        <end position="235"/>
    </location>
</feature>
<dbReference type="InterPro" id="IPR012677">
    <property type="entry name" value="Nucleotide-bd_a/b_plait_sf"/>
</dbReference>
<name>A0AB34KM96_9PEZI</name>
<reference evidence="4 5" key="1">
    <citation type="journal article" date="2020" name="Microbiol. Resour. Announc.">
        <title>Draft Genome Sequence of a Cladosporium Species Isolated from the Mesophotic Ascidian Didemnum maculosum.</title>
        <authorList>
            <person name="Gioti A."/>
            <person name="Siaperas R."/>
            <person name="Nikolaivits E."/>
            <person name="Le Goff G."/>
            <person name="Ouazzani J."/>
            <person name="Kotoulas G."/>
            <person name="Topakas E."/>
        </authorList>
    </citation>
    <scope>NUCLEOTIDE SEQUENCE [LARGE SCALE GENOMIC DNA]</scope>
    <source>
        <strain evidence="4 5">TM138-S3</strain>
    </source>
</reference>
<dbReference type="RefSeq" id="XP_069228976.1">
    <property type="nucleotide sequence ID" value="XM_069373707.1"/>
</dbReference>
<dbReference type="SUPFAM" id="SSF54928">
    <property type="entry name" value="RNA-binding domain, RBD"/>
    <property type="match status" value="1"/>
</dbReference>
<feature type="compositionally biased region" description="Basic and acidic residues" evidence="2">
    <location>
        <begin position="1042"/>
        <end position="1054"/>
    </location>
</feature>
<feature type="compositionally biased region" description="Basic residues" evidence="2">
    <location>
        <begin position="1157"/>
        <end position="1174"/>
    </location>
</feature>
<feature type="region of interest" description="Disordered" evidence="2">
    <location>
        <begin position="255"/>
        <end position="305"/>
    </location>
</feature>
<feature type="compositionally biased region" description="Basic and acidic residues" evidence="2">
    <location>
        <begin position="1305"/>
        <end position="1314"/>
    </location>
</feature>
<feature type="compositionally biased region" description="Polar residues" evidence="2">
    <location>
        <begin position="1211"/>
        <end position="1224"/>
    </location>
</feature>
<evidence type="ECO:0000256" key="1">
    <source>
        <dbReference type="PROSITE-ProRule" id="PRU00176"/>
    </source>
</evidence>
<feature type="compositionally biased region" description="Polar residues" evidence="2">
    <location>
        <begin position="1232"/>
        <end position="1242"/>
    </location>
</feature>
<organism evidence="4 5">
    <name type="scientific">Cladosporium halotolerans</name>
    <dbReference type="NCBI Taxonomy" id="1052096"/>
    <lineage>
        <taxon>Eukaryota</taxon>
        <taxon>Fungi</taxon>
        <taxon>Dikarya</taxon>
        <taxon>Ascomycota</taxon>
        <taxon>Pezizomycotina</taxon>
        <taxon>Dothideomycetes</taxon>
        <taxon>Dothideomycetidae</taxon>
        <taxon>Cladosporiales</taxon>
        <taxon>Cladosporiaceae</taxon>
        <taxon>Cladosporium</taxon>
    </lineage>
</organism>
<dbReference type="InterPro" id="IPR000504">
    <property type="entry name" value="RRM_dom"/>
</dbReference>
<feature type="compositionally biased region" description="Polar residues" evidence="2">
    <location>
        <begin position="1294"/>
        <end position="1304"/>
    </location>
</feature>
<feature type="compositionally biased region" description="Polar residues" evidence="2">
    <location>
        <begin position="783"/>
        <end position="799"/>
    </location>
</feature>
<feature type="compositionally biased region" description="Low complexity" evidence="2">
    <location>
        <begin position="1455"/>
        <end position="1474"/>
    </location>
</feature>
<feature type="compositionally biased region" description="Polar residues" evidence="2">
    <location>
        <begin position="1322"/>
        <end position="1333"/>
    </location>
</feature>
<dbReference type="Gene3D" id="3.30.70.330">
    <property type="match status" value="1"/>
</dbReference>
<dbReference type="InterPro" id="IPR035979">
    <property type="entry name" value="RBD_domain_sf"/>
</dbReference>
<feature type="compositionally biased region" description="Polar residues" evidence="2">
    <location>
        <begin position="843"/>
        <end position="858"/>
    </location>
</feature>
<dbReference type="EMBL" id="JAAQHG020000017">
    <property type="protein sequence ID" value="KAL1585870.1"/>
    <property type="molecule type" value="Genomic_DNA"/>
</dbReference>
<feature type="compositionally biased region" description="Polar residues" evidence="2">
    <location>
        <begin position="1126"/>
        <end position="1137"/>
    </location>
</feature>
<feature type="compositionally biased region" description="Polar residues" evidence="2">
    <location>
        <begin position="1055"/>
        <end position="1064"/>
    </location>
</feature>
<feature type="compositionally biased region" description="Polar residues" evidence="2">
    <location>
        <begin position="182"/>
        <end position="194"/>
    </location>
</feature>
<evidence type="ECO:0000259" key="3">
    <source>
        <dbReference type="PROSITE" id="PS50102"/>
    </source>
</evidence>
<feature type="compositionally biased region" description="Basic and acidic residues" evidence="2">
    <location>
        <begin position="972"/>
        <end position="981"/>
    </location>
</feature>
<proteinExistence type="predicted"/>
<dbReference type="GeneID" id="96006545"/>
<feature type="compositionally biased region" description="Basic residues" evidence="2">
    <location>
        <begin position="1341"/>
        <end position="1358"/>
    </location>
</feature>
<evidence type="ECO:0000313" key="5">
    <source>
        <dbReference type="Proteomes" id="UP000803884"/>
    </source>
</evidence>
<feature type="region of interest" description="Disordered" evidence="2">
    <location>
        <begin position="954"/>
        <end position="1474"/>
    </location>
</feature>
<feature type="compositionally biased region" description="Basic and acidic residues" evidence="2">
    <location>
        <begin position="466"/>
        <end position="493"/>
    </location>
</feature>
<protein>
    <recommendedName>
        <fullName evidence="3">RRM domain-containing protein</fullName>
    </recommendedName>
</protein>
<feature type="region of interest" description="Disordered" evidence="2">
    <location>
        <begin position="728"/>
        <end position="864"/>
    </location>
</feature>
<accession>A0AB34KM96</accession>
<feature type="compositionally biased region" description="Low complexity" evidence="2">
    <location>
        <begin position="1109"/>
        <end position="1125"/>
    </location>
</feature>
<feature type="compositionally biased region" description="Basic residues" evidence="2">
    <location>
        <begin position="1441"/>
        <end position="1450"/>
    </location>
</feature>
<dbReference type="PROSITE" id="PS50102">
    <property type="entry name" value="RRM"/>
    <property type="match status" value="1"/>
</dbReference>
<feature type="compositionally biased region" description="Polar residues" evidence="2">
    <location>
        <begin position="1010"/>
        <end position="1037"/>
    </location>
</feature>
<feature type="compositionally biased region" description="Acidic residues" evidence="2">
    <location>
        <begin position="1365"/>
        <end position="1374"/>
    </location>
</feature>
<dbReference type="Proteomes" id="UP000803884">
    <property type="component" value="Unassembled WGS sequence"/>
</dbReference>
<keyword evidence="1" id="KW-0694">RNA-binding</keyword>
<feature type="region of interest" description="Disordered" evidence="2">
    <location>
        <begin position="447"/>
        <end position="521"/>
    </location>
</feature>
<evidence type="ECO:0000313" key="4">
    <source>
        <dbReference type="EMBL" id="KAL1585870.1"/>
    </source>
</evidence>
<dbReference type="GO" id="GO:0003723">
    <property type="term" value="F:RNA binding"/>
    <property type="evidence" value="ECO:0007669"/>
    <property type="project" value="UniProtKB-UniRule"/>
</dbReference>
<comment type="caution">
    <text evidence="4">The sequence shown here is derived from an EMBL/GenBank/DDBJ whole genome shotgun (WGS) entry which is preliminary data.</text>
</comment>
<evidence type="ECO:0000256" key="2">
    <source>
        <dbReference type="SAM" id="MobiDB-lite"/>
    </source>
</evidence>
<dbReference type="CDD" id="cd00590">
    <property type="entry name" value="RRM_SF"/>
    <property type="match status" value="1"/>
</dbReference>
<feature type="region of interest" description="Disordered" evidence="2">
    <location>
        <begin position="174"/>
        <end position="235"/>
    </location>
</feature>
<feature type="region of interest" description="Disordered" evidence="2">
    <location>
        <begin position="1534"/>
        <end position="1557"/>
    </location>
</feature>